<dbReference type="HOGENOM" id="CLU_1336478_0_0_5"/>
<keyword evidence="3" id="KW-0804">Transcription</keyword>
<gene>
    <name evidence="5" type="ORF">METH_11170</name>
</gene>
<dbReference type="InterPro" id="IPR036388">
    <property type="entry name" value="WH-like_DNA-bd_sf"/>
</dbReference>
<dbReference type="InterPro" id="IPR000792">
    <property type="entry name" value="Tscrpt_reg_LuxR_C"/>
</dbReference>
<sequence length="205" mass="23150">MISDIAGVHLRTLDNISECGFSLGVGFDGANIAYLKSTYSKEWQERYVAQRYLNLDPTIRFGIAGTGFITWDELRARYPESERFFDDAARHGLMQGNTLSIHVDGQVSIVSCSGPKWTDTERRLAKAALYTLYSLHHEQTRHYSISRQAQDVLRLMCSGFKDQEIAERLGVKLETVRQRRRGAMQAVEATSTAQLVSLVIKFGLI</sequence>
<reference evidence="5 6" key="1">
    <citation type="submission" date="2013-09" db="EMBL/GenBank/DDBJ databases">
        <authorList>
            <consortium name="DOE Joint Genome Institute"/>
            <person name="Klenk H.-P."/>
            <person name="Huntemann M."/>
            <person name="Han J."/>
            <person name="Chen A."/>
            <person name="Kyrpides N."/>
            <person name="Mavromatis K."/>
            <person name="Markowitz V."/>
            <person name="Palaniappan K."/>
            <person name="Ivanova N."/>
            <person name="Schaumberg A."/>
            <person name="Pati A."/>
            <person name="Liolios K."/>
            <person name="Nordberg H.P."/>
            <person name="Cantor M.N."/>
            <person name="Hua S.X."/>
            <person name="Woyke T."/>
        </authorList>
    </citation>
    <scope>NUCLEOTIDE SEQUENCE [LARGE SCALE GENOMIC DNA]</scope>
    <source>
        <strain evidence="5 6">DSM 14336</strain>
    </source>
</reference>
<dbReference type="Pfam" id="PF03472">
    <property type="entry name" value="Autoind_bind"/>
    <property type="match status" value="1"/>
</dbReference>
<evidence type="ECO:0000256" key="2">
    <source>
        <dbReference type="ARBA" id="ARBA00023125"/>
    </source>
</evidence>
<proteinExistence type="predicted"/>
<evidence type="ECO:0000256" key="3">
    <source>
        <dbReference type="ARBA" id="ARBA00023163"/>
    </source>
</evidence>
<dbReference type="PATRIC" id="fig|999552.6.peg.2229"/>
<dbReference type="InterPro" id="IPR016032">
    <property type="entry name" value="Sig_transdc_resp-reg_C-effctor"/>
</dbReference>
<keyword evidence="2" id="KW-0238">DNA-binding</keyword>
<evidence type="ECO:0000313" key="6">
    <source>
        <dbReference type="Proteomes" id="UP000018780"/>
    </source>
</evidence>
<name>V9VT14_9RHOB</name>
<dbReference type="SUPFAM" id="SSF46894">
    <property type="entry name" value="C-terminal effector domain of the bipartite response regulators"/>
    <property type="match status" value="1"/>
</dbReference>
<dbReference type="RefSeq" id="WP_024090475.1">
    <property type="nucleotide sequence ID" value="NC_023135.1"/>
</dbReference>
<protein>
    <submittedName>
        <fullName evidence="5">LuxR family transcriptional regulator</fullName>
    </submittedName>
</protein>
<dbReference type="Pfam" id="PF00196">
    <property type="entry name" value="GerE"/>
    <property type="match status" value="1"/>
</dbReference>
<dbReference type="Gene3D" id="3.30.450.80">
    <property type="entry name" value="Transcription factor LuxR-like, autoinducer-binding domain"/>
    <property type="match status" value="1"/>
</dbReference>
<dbReference type="AlphaFoldDB" id="V9VT14"/>
<dbReference type="STRING" id="999552.METH_11170"/>
<keyword evidence="1" id="KW-0805">Transcription regulation</keyword>
<dbReference type="GO" id="GO:0003677">
    <property type="term" value="F:DNA binding"/>
    <property type="evidence" value="ECO:0007669"/>
    <property type="project" value="UniProtKB-KW"/>
</dbReference>
<accession>V9VT14</accession>
<evidence type="ECO:0000259" key="4">
    <source>
        <dbReference type="SMART" id="SM00421"/>
    </source>
</evidence>
<dbReference type="GO" id="GO:0006355">
    <property type="term" value="P:regulation of DNA-templated transcription"/>
    <property type="evidence" value="ECO:0007669"/>
    <property type="project" value="InterPro"/>
</dbReference>
<dbReference type="InterPro" id="IPR005143">
    <property type="entry name" value="TF_LuxR_autoind-bd_dom"/>
</dbReference>
<organism evidence="5 6">
    <name type="scientific">Leisingera methylohalidivorans DSM 14336</name>
    <dbReference type="NCBI Taxonomy" id="999552"/>
    <lineage>
        <taxon>Bacteria</taxon>
        <taxon>Pseudomonadati</taxon>
        <taxon>Pseudomonadota</taxon>
        <taxon>Alphaproteobacteria</taxon>
        <taxon>Rhodobacterales</taxon>
        <taxon>Roseobacteraceae</taxon>
        <taxon>Leisingera</taxon>
    </lineage>
</organism>
<dbReference type="InterPro" id="IPR036693">
    <property type="entry name" value="TF_LuxR_autoind-bd_dom_sf"/>
</dbReference>
<evidence type="ECO:0000256" key="1">
    <source>
        <dbReference type="ARBA" id="ARBA00023015"/>
    </source>
</evidence>
<keyword evidence="6" id="KW-1185">Reference proteome</keyword>
<dbReference type="EMBL" id="CP006773">
    <property type="protein sequence ID" value="AHD01168.1"/>
    <property type="molecule type" value="Genomic_DNA"/>
</dbReference>
<dbReference type="Gene3D" id="1.10.10.10">
    <property type="entry name" value="Winged helix-like DNA-binding domain superfamily/Winged helix DNA-binding domain"/>
    <property type="match status" value="1"/>
</dbReference>
<dbReference type="SMART" id="SM00421">
    <property type="entry name" value="HTH_LUXR"/>
    <property type="match status" value="1"/>
</dbReference>
<dbReference type="Proteomes" id="UP000018780">
    <property type="component" value="Chromosome"/>
</dbReference>
<dbReference type="KEGG" id="lmd:METH_11170"/>
<dbReference type="OrthoDB" id="7826109at2"/>
<evidence type="ECO:0000313" key="5">
    <source>
        <dbReference type="EMBL" id="AHD01168.1"/>
    </source>
</evidence>
<feature type="domain" description="HTH luxR-type" evidence="4">
    <location>
        <begin position="142"/>
        <end position="199"/>
    </location>
</feature>
<dbReference type="SUPFAM" id="SSF75516">
    <property type="entry name" value="Pheromone-binding domain of LuxR-like quorum-sensing transcription factors"/>
    <property type="match status" value="1"/>
</dbReference>